<evidence type="ECO:0000313" key="2">
    <source>
        <dbReference type="Proteomes" id="UP000067626"/>
    </source>
</evidence>
<proteinExistence type="predicted"/>
<dbReference type="PROSITE" id="PS51257">
    <property type="entry name" value="PROKAR_LIPOPROTEIN"/>
    <property type="match status" value="1"/>
</dbReference>
<dbReference type="AlphaFoldDB" id="A0A0K1EBA5"/>
<dbReference type="OrthoDB" id="5503893at2"/>
<dbReference type="EMBL" id="CP012159">
    <property type="protein sequence ID" value="AKT37863.1"/>
    <property type="molecule type" value="Genomic_DNA"/>
</dbReference>
<keyword evidence="2" id="KW-1185">Reference proteome</keyword>
<evidence type="ECO:0000313" key="1">
    <source>
        <dbReference type="EMBL" id="AKT37863.1"/>
    </source>
</evidence>
<dbReference type="STRING" id="52.CMC5_020060"/>
<dbReference type="RefSeq" id="WP_050430174.1">
    <property type="nucleotide sequence ID" value="NZ_CP012159.1"/>
</dbReference>
<accession>A0A0K1EBA5</accession>
<organism evidence="1 2">
    <name type="scientific">Chondromyces crocatus</name>
    <dbReference type="NCBI Taxonomy" id="52"/>
    <lineage>
        <taxon>Bacteria</taxon>
        <taxon>Pseudomonadati</taxon>
        <taxon>Myxococcota</taxon>
        <taxon>Polyangia</taxon>
        <taxon>Polyangiales</taxon>
        <taxon>Polyangiaceae</taxon>
        <taxon>Chondromyces</taxon>
    </lineage>
</organism>
<sequence length="215" mass="22950">MLNRLSSVLVLLVSVVLTACLTGCGPRLVPFTHELRMQHGLTAKDLKNLQFYVSHEITLRREVESGGSQVTPGHKLLLVSGKTIEEVVIKKHTPGVATQITNSTVSVSFEPGFSMLFAASPEPGMAESIAQAFATAPDPFPGNHPESAPLPEPIGGAASGSYWLASSQGRNVPYQGRAFEAIGESLRAHLLVDAESLEEEVESRTVLPGVRLQGQ</sequence>
<gene>
    <name evidence="1" type="ORF">CMC5_020060</name>
</gene>
<dbReference type="Proteomes" id="UP000067626">
    <property type="component" value="Chromosome"/>
</dbReference>
<reference evidence="1 2" key="1">
    <citation type="submission" date="2015-07" db="EMBL/GenBank/DDBJ databases">
        <title>Genome analysis of myxobacterium Chondromyces crocatus Cm c5 reveals a high potential for natural compound synthesis and the genetic basis for the loss of fruiting body formation.</title>
        <authorList>
            <person name="Zaburannyi N."/>
            <person name="Bunk B."/>
            <person name="Maier J."/>
            <person name="Overmann J."/>
            <person name="Mueller R."/>
        </authorList>
    </citation>
    <scope>NUCLEOTIDE SEQUENCE [LARGE SCALE GENOMIC DNA]</scope>
    <source>
        <strain evidence="1 2">Cm c5</strain>
    </source>
</reference>
<dbReference type="KEGG" id="ccro:CMC5_020060"/>
<keyword evidence="1" id="KW-0240">DNA-directed RNA polymerase</keyword>
<name>A0A0K1EBA5_CHOCO</name>
<keyword evidence="1" id="KW-0804">Transcription</keyword>
<protein>
    <submittedName>
        <fullName evidence="1">DNA-directed RNA polymerase</fullName>
    </submittedName>
</protein>
<dbReference type="GO" id="GO:0000428">
    <property type="term" value="C:DNA-directed RNA polymerase complex"/>
    <property type="evidence" value="ECO:0007669"/>
    <property type="project" value="UniProtKB-KW"/>
</dbReference>